<dbReference type="Proteomes" id="UP000007648">
    <property type="component" value="Unassembled WGS sequence"/>
</dbReference>
<feature type="compositionally biased region" description="Basic and acidic residues" evidence="3">
    <location>
        <begin position="1"/>
        <end position="16"/>
    </location>
</feature>
<comment type="similarity">
    <text evidence="1">Belongs to the HOATZ family.</text>
</comment>
<gene>
    <name evidence="4" type="primary">HOATZ</name>
</gene>
<dbReference type="GO" id="GO:0060271">
    <property type="term" value="P:cilium assembly"/>
    <property type="evidence" value="ECO:0007669"/>
    <property type="project" value="InterPro"/>
</dbReference>
<dbReference type="Ensembl" id="ENSSHAT00000034683.1">
    <property type="protein sequence ID" value="ENSSHAP00000036618.1"/>
    <property type="gene ID" value="ENSSHAG00000025424.1"/>
</dbReference>
<dbReference type="PANTHER" id="PTHR47231:SF1">
    <property type="entry name" value="CILIA- AND FLAGELLA-ASSOCIATED PROTEIN HOATZ"/>
    <property type="match status" value="1"/>
</dbReference>
<protein>
    <recommendedName>
        <fullName evidence="2">Cilia- and flagella-associated protein HOATZ</fullName>
    </recommendedName>
</protein>
<sequence>METSQGERETDSREPIESIYPGPLVFTGSSEEDVALAKQFWVSATMNPHPESQLVSSGTQQRLPVARTTGPTMAERTLNTENYKTEQLFEKNRKVQETEKKERYLQKAKKREEILDLLRKQREERIEVRLILKNKELVSLLHKPKVQVPQIKKELIKSERMDQEEVKTVSQLN</sequence>
<proteinExistence type="inferred from homology"/>
<accession>A0A7N4V3I3</accession>
<reference evidence="4" key="2">
    <citation type="submission" date="2025-08" db="UniProtKB">
        <authorList>
            <consortium name="Ensembl"/>
        </authorList>
    </citation>
    <scope>IDENTIFICATION</scope>
</reference>
<name>A0A7N4V3I3_SARHA</name>
<evidence type="ECO:0000313" key="5">
    <source>
        <dbReference type="Proteomes" id="UP000007648"/>
    </source>
</evidence>
<dbReference type="InParanoid" id="A0A7N4V3I3"/>
<dbReference type="AlphaFoldDB" id="A0A7N4V3I3"/>
<dbReference type="FunCoup" id="A0A7N4V3I3">
    <property type="interactions" value="30"/>
</dbReference>
<reference evidence="4" key="3">
    <citation type="submission" date="2025-09" db="UniProtKB">
        <authorList>
            <consortium name="Ensembl"/>
        </authorList>
    </citation>
    <scope>IDENTIFICATION</scope>
</reference>
<dbReference type="PANTHER" id="PTHR47231">
    <property type="entry name" value="UPF0722 PROTEIN C11ORF88"/>
    <property type="match status" value="1"/>
</dbReference>
<dbReference type="GeneTree" id="ENSGT00390000002677"/>
<evidence type="ECO:0000313" key="4">
    <source>
        <dbReference type="Ensembl" id="ENSSHAP00000036618.1"/>
    </source>
</evidence>
<evidence type="ECO:0000256" key="3">
    <source>
        <dbReference type="SAM" id="MobiDB-lite"/>
    </source>
</evidence>
<dbReference type="InterPro" id="IPR040681">
    <property type="entry name" value="HOATZ-like"/>
</dbReference>
<feature type="region of interest" description="Disordered" evidence="3">
    <location>
        <begin position="1"/>
        <end position="23"/>
    </location>
</feature>
<evidence type="ECO:0000256" key="2">
    <source>
        <dbReference type="ARBA" id="ARBA00023657"/>
    </source>
</evidence>
<keyword evidence="5" id="KW-1185">Reference proteome</keyword>
<evidence type="ECO:0000256" key="1">
    <source>
        <dbReference type="ARBA" id="ARBA00023451"/>
    </source>
</evidence>
<reference evidence="4 5" key="1">
    <citation type="journal article" date="2011" name="Proc. Natl. Acad. Sci. U.S.A.">
        <title>Genetic diversity and population structure of the endangered marsupial Sarcophilus harrisii (Tasmanian devil).</title>
        <authorList>
            <person name="Miller W."/>
            <person name="Hayes V.M."/>
            <person name="Ratan A."/>
            <person name="Petersen D.C."/>
            <person name="Wittekindt N.E."/>
            <person name="Miller J."/>
            <person name="Walenz B."/>
            <person name="Knight J."/>
            <person name="Qi J."/>
            <person name="Zhao F."/>
            <person name="Wang Q."/>
            <person name="Bedoya-Reina O.C."/>
            <person name="Katiyar N."/>
            <person name="Tomsho L.P."/>
            <person name="Kasson L.M."/>
            <person name="Hardie R.A."/>
            <person name="Woodbridge P."/>
            <person name="Tindall E.A."/>
            <person name="Bertelsen M.F."/>
            <person name="Dixon D."/>
            <person name="Pyecroft S."/>
            <person name="Helgen K.M."/>
            <person name="Lesk A.M."/>
            <person name="Pringle T.H."/>
            <person name="Patterson N."/>
            <person name="Zhang Y."/>
            <person name="Kreiss A."/>
            <person name="Woods G.M."/>
            <person name="Jones M.E."/>
            <person name="Schuster S.C."/>
        </authorList>
    </citation>
    <scope>NUCLEOTIDE SEQUENCE [LARGE SCALE GENOMIC DNA]</scope>
</reference>
<organism evidence="4 5">
    <name type="scientific">Sarcophilus harrisii</name>
    <name type="common">Tasmanian devil</name>
    <name type="synonym">Sarcophilus laniarius</name>
    <dbReference type="NCBI Taxonomy" id="9305"/>
    <lineage>
        <taxon>Eukaryota</taxon>
        <taxon>Metazoa</taxon>
        <taxon>Chordata</taxon>
        <taxon>Craniata</taxon>
        <taxon>Vertebrata</taxon>
        <taxon>Euteleostomi</taxon>
        <taxon>Mammalia</taxon>
        <taxon>Metatheria</taxon>
        <taxon>Dasyuromorphia</taxon>
        <taxon>Dasyuridae</taxon>
        <taxon>Sarcophilus</taxon>
    </lineage>
</organism>
<dbReference type="Pfam" id="PF17664">
    <property type="entry name" value="HOATZ-like"/>
    <property type="match status" value="1"/>
</dbReference>